<keyword evidence="2" id="KW-1185">Reference proteome</keyword>
<dbReference type="Proteomes" id="UP001054945">
    <property type="component" value="Unassembled WGS sequence"/>
</dbReference>
<evidence type="ECO:0000313" key="1">
    <source>
        <dbReference type="EMBL" id="GIX90760.1"/>
    </source>
</evidence>
<reference evidence="1 2" key="1">
    <citation type="submission" date="2021-06" db="EMBL/GenBank/DDBJ databases">
        <title>Caerostris extrusa draft genome.</title>
        <authorList>
            <person name="Kono N."/>
            <person name="Arakawa K."/>
        </authorList>
    </citation>
    <scope>NUCLEOTIDE SEQUENCE [LARGE SCALE GENOMIC DNA]</scope>
</reference>
<organism evidence="1 2">
    <name type="scientific">Caerostris extrusa</name>
    <name type="common">Bark spider</name>
    <name type="synonym">Caerostris bankana</name>
    <dbReference type="NCBI Taxonomy" id="172846"/>
    <lineage>
        <taxon>Eukaryota</taxon>
        <taxon>Metazoa</taxon>
        <taxon>Ecdysozoa</taxon>
        <taxon>Arthropoda</taxon>
        <taxon>Chelicerata</taxon>
        <taxon>Arachnida</taxon>
        <taxon>Araneae</taxon>
        <taxon>Araneomorphae</taxon>
        <taxon>Entelegynae</taxon>
        <taxon>Araneoidea</taxon>
        <taxon>Araneidae</taxon>
        <taxon>Caerostris</taxon>
    </lineage>
</organism>
<gene>
    <name evidence="1" type="ORF">CEXT_67051</name>
</gene>
<accession>A0AAV4P0R2</accession>
<name>A0AAV4P0R2_CAEEX</name>
<protein>
    <submittedName>
        <fullName evidence="1">Uncharacterized protein</fullName>
    </submittedName>
</protein>
<sequence length="301" mass="33914">MDISMHSILEAIANFILKLLDVPTSTRYSTIIQNILEDQYKNSGYVESSTTSLNLLKGQQIDSNILNSTTKIINILNPRNINSNVLNLTTRPSYLLKPRLITTSNRQHIDTNSTIHVPPTKRPHLNIHSAIISDNISSAEKSGIHARLADSGIGSTTRSLIGSTTRSLIRSTTTSIQLTSNQNNFNSLTSNNGSLKYHNTSSNINSTAKFNVSDHLTRSPNILKHQKMNPQIHINSKNKIKHLLDMEYEALELEVKYFLIFLRDLVKLKKKDSLEFNGQNVIAPKSFYEYIHNPQIAFTFL</sequence>
<dbReference type="AlphaFoldDB" id="A0AAV4P0R2"/>
<comment type="caution">
    <text evidence="1">The sequence shown here is derived from an EMBL/GenBank/DDBJ whole genome shotgun (WGS) entry which is preliminary data.</text>
</comment>
<evidence type="ECO:0000313" key="2">
    <source>
        <dbReference type="Proteomes" id="UP001054945"/>
    </source>
</evidence>
<proteinExistence type="predicted"/>
<dbReference type="EMBL" id="BPLR01003968">
    <property type="protein sequence ID" value="GIX90760.1"/>
    <property type="molecule type" value="Genomic_DNA"/>
</dbReference>